<feature type="compositionally biased region" description="Polar residues" evidence="1">
    <location>
        <begin position="414"/>
        <end position="425"/>
    </location>
</feature>
<reference evidence="2 4" key="1">
    <citation type="submission" date="2015-01" db="EMBL/GenBank/DDBJ databases">
        <title>Genome of Flavobacterium hibernum DSM 12611.</title>
        <authorList>
            <person name="Stropko S.J."/>
            <person name="Pipes S.E."/>
            <person name="Newman J.D."/>
        </authorList>
    </citation>
    <scope>NUCLEOTIDE SEQUENCE [LARGE SCALE GENOMIC DNA]</scope>
    <source>
        <strain evidence="2 4">DSM 12611</strain>
    </source>
</reference>
<feature type="region of interest" description="Disordered" evidence="1">
    <location>
        <begin position="394"/>
        <end position="425"/>
    </location>
</feature>
<dbReference type="Proteomes" id="UP000198302">
    <property type="component" value="Unassembled WGS sequence"/>
</dbReference>
<name>A0A0D0EK74_9FLAO</name>
<gene>
    <name evidence="3" type="ORF">B0A73_17940</name>
    <name evidence="2" type="ORF">IW18_17140</name>
</gene>
<reference evidence="3 5" key="2">
    <citation type="submission" date="2016-11" db="EMBL/GenBank/DDBJ databases">
        <title>Whole genomes of Flavobacteriaceae.</title>
        <authorList>
            <person name="Stine C."/>
            <person name="Li C."/>
            <person name="Tadesse D."/>
        </authorList>
    </citation>
    <scope>NUCLEOTIDE SEQUENCE [LARGE SCALE GENOMIC DNA]</scope>
    <source>
        <strain evidence="3 5">ATCC 51468</strain>
    </source>
</reference>
<dbReference type="AlphaFoldDB" id="A0A0D0EK74"/>
<dbReference type="SUPFAM" id="SSF48452">
    <property type="entry name" value="TPR-like"/>
    <property type="match status" value="1"/>
</dbReference>
<evidence type="ECO:0000313" key="4">
    <source>
        <dbReference type="Proteomes" id="UP000032061"/>
    </source>
</evidence>
<evidence type="ECO:0000313" key="2">
    <source>
        <dbReference type="EMBL" id="KIO51660.1"/>
    </source>
</evidence>
<dbReference type="InterPro" id="IPR011990">
    <property type="entry name" value="TPR-like_helical_dom_sf"/>
</dbReference>
<dbReference type="EMBL" id="JPRK01000014">
    <property type="protein sequence ID" value="KIO51660.1"/>
    <property type="molecule type" value="Genomic_DNA"/>
</dbReference>
<protein>
    <submittedName>
        <fullName evidence="2">Uncharacterized protein</fullName>
    </submittedName>
</protein>
<accession>A0A0D0EK74</accession>
<evidence type="ECO:0000313" key="3">
    <source>
        <dbReference type="EMBL" id="OXA85229.1"/>
    </source>
</evidence>
<proteinExistence type="predicted"/>
<organism evidence="2 4">
    <name type="scientific">Flavobacterium hibernum</name>
    <dbReference type="NCBI Taxonomy" id="37752"/>
    <lineage>
        <taxon>Bacteria</taxon>
        <taxon>Pseudomonadati</taxon>
        <taxon>Bacteroidota</taxon>
        <taxon>Flavobacteriia</taxon>
        <taxon>Flavobacteriales</taxon>
        <taxon>Flavobacteriaceae</taxon>
        <taxon>Flavobacterium</taxon>
    </lineage>
</organism>
<dbReference type="Gene3D" id="1.25.40.390">
    <property type="match status" value="2"/>
</dbReference>
<evidence type="ECO:0000256" key="1">
    <source>
        <dbReference type="SAM" id="MobiDB-lite"/>
    </source>
</evidence>
<dbReference type="RefSeq" id="WP_041519157.1">
    <property type="nucleotide sequence ID" value="NZ_JPRK01000014.1"/>
</dbReference>
<dbReference type="EMBL" id="MUGX01000026">
    <property type="protein sequence ID" value="OXA85229.1"/>
    <property type="molecule type" value="Genomic_DNA"/>
</dbReference>
<comment type="caution">
    <text evidence="2">The sequence shown here is derived from an EMBL/GenBank/DDBJ whole genome shotgun (WGS) entry which is preliminary data.</text>
</comment>
<dbReference type="Proteomes" id="UP000032061">
    <property type="component" value="Unassembled WGS sequence"/>
</dbReference>
<dbReference type="STRING" id="37752.IW18_17140"/>
<dbReference type="PROSITE" id="PS51257">
    <property type="entry name" value="PROKAR_LIPOPROTEIN"/>
    <property type="match status" value="1"/>
</dbReference>
<dbReference type="OrthoDB" id="1522814at2"/>
<evidence type="ECO:0000313" key="5">
    <source>
        <dbReference type="Proteomes" id="UP000198302"/>
    </source>
</evidence>
<sequence length="425" mass="46311">MKKIFIPIVAFASLLVSCNEDFVDPTKPSQELVFGSREGIIGAANGLQQLWSVDRTSPVYNTITGNGFTTKELRLINAGNVDEGELSVGGDVLSTKNAVVNNLWSQCLVIKSESQKVIDHIDVLTAENERASVLVHATIFKAMALTTLVQYFQSVPLKTGKNATFDSRTDVLNEAIKILKATEPILDKTTGAPGLVSTINYKNTVYALLARTYLMIGDYDNAIAYAGKVDLATKSVFAFDQISPNPIAYISITTNNVFQPVDLTLGLPAALAPANTDGRLNFYIKPGSNPTLATGFFDSNIKPIPAYLPGEMTLIVAESYARKDNLPQAVIELNKVLTKTAATDTYGIGANLAPYTGALTKPAILTEIYRNRCIEMYMSSLKFEDSRRFDRPAAGTAGAERNRNWYPYPDSERNNNTNTPADPKI</sequence>
<keyword evidence="5" id="KW-1185">Reference proteome</keyword>